<feature type="coiled-coil region" evidence="5">
    <location>
        <begin position="425"/>
        <end position="456"/>
    </location>
</feature>
<comment type="caution">
    <text evidence="9">The sequence shown here is derived from an EMBL/GenBank/DDBJ whole genome shotgun (WGS) entry which is preliminary data.</text>
</comment>
<accession>A0AAV9ITA4</accession>
<dbReference type="Pfam" id="PF05833">
    <property type="entry name" value="NFACT_N"/>
    <property type="match status" value="1"/>
</dbReference>
<sequence length="1154" mass="125920">MPETVKRKARFSLLDLIVQVRLLKSRLGTGSRVVNVYGLDARTFLLKLSVPPASSAPDADATAAVSWQREYLLIESGVRIHTTRFARQAAVLGEGAQVRFADAIDSAAGKVGGQEDVDDDEAVQRSLQRRMVLSSEWGVTGASKRSALSVQSGLTLKLRKHLRTRRLADIRQLGTDRVIDMHFVGGSQAAAVYRGSDGPDRSQAALESHLIVEFYAGGNVILTDGEYKVLAVQRVFRPMATAAAGARHRPTDATTSRRPAQAAVVGEVYDTHRARQLRVLDAACLDELLRKSAQRKDGQPMTWERASLVRTLTQNLEYGPELVEHAVITAGAPGSDVEAFRDRLLAAFAGVDEVLRETQLHGYILLTPAASEVSNAESALRMEDRYAEVTPLLLAQNEALEHQEYATFDEAVDEYFARLEEMRFKSETEQRQKQAQNRLNRTQNDIQSRVQTLQQQAEEHGHHARLIEYHLQLVDDALQVIRAAVASGIPWSDLQIMVAEERRRGNPVAEMVQSLRLERNEVTLLLPDELEAGSEDEAVPALVPVTLNLDGNAHGNAQRYYEARRKATEKEHKTIDASDRALKAAQSKALKVLRGQWNAPAKGKRPAGRNAALNTVTEMRKPLWFEKFRYFISSENFLVIAGRDAQQNEMLVKRYLEDHAGDVYMHADVHGAASVVIKGRRGMTLPPPLTLQEAAVFCVACSAAWNDKIPVDAFWVLPSQVSKSAPSGTSLATGSFVVRGRKNMIPVMAGSAGSAAMVMGLGFYFRLAPASVAQHLGERPVRSEHDAAVLEAVTAIAQSAREKDREETAAAAAAAIEADRDEEPAASAGDTESLGALDEVDGNVEAEKGEHVKPTGTGESIAAEDTGDSTFGAAAPNTLDPEWTQRPAPVRGKKGKIRKWKAKYAEQSEEERAAALALLGAKPMRMMQPQEAARCSDTPTAVTTTGSAEASRPVQQTPDARTAATQPASSTVPRSRPGVLRDAARFAWHQQEQRDIEAALQAAGEAVTATLTAEQRRALSELDFFTGQPAPTDTLEYAIPVCAPYQALTHCKYKVKLLPGTLKKGKAVKQAMEALKQQHQARRGGRAAPTTAAAADDDAKDEFAAEDREWQRICALDETLIIQQVIGNVRVQAPGLHDARQASKQRRKQASART</sequence>
<evidence type="ECO:0000313" key="10">
    <source>
        <dbReference type="Proteomes" id="UP001301350"/>
    </source>
</evidence>
<evidence type="ECO:0000256" key="1">
    <source>
        <dbReference type="ARBA" id="ARBA00004496"/>
    </source>
</evidence>
<dbReference type="PANTHER" id="PTHR15239">
    <property type="entry name" value="NUCLEAR EXPORT MEDIATOR FACTOR NEMF"/>
    <property type="match status" value="1"/>
</dbReference>
<dbReference type="InterPro" id="IPR051608">
    <property type="entry name" value="RQC_Subunit_NEMF"/>
</dbReference>
<keyword evidence="3" id="KW-0963">Cytoplasm</keyword>
<comment type="subcellular location">
    <subcellularLocation>
        <location evidence="1">Cytoplasm</location>
    </subcellularLocation>
</comment>
<evidence type="ECO:0008006" key="11">
    <source>
        <dbReference type="Google" id="ProtNLM"/>
    </source>
</evidence>
<evidence type="ECO:0000256" key="5">
    <source>
        <dbReference type="SAM" id="Coils"/>
    </source>
</evidence>
<name>A0AAV9ITA4_CYACA</name>
<evidence type="ECO:0000256" key="3">
    <source>
        <dbReference type="ARBA" id="ARBA00022490"/>
    </source>
</evidence>
<evidence type="ECO:0000259" key="8">
    <source>
        <dbReference type="Pfam" id="PF11923"/>
    </source>
</evidence>
<comment type="similarity">
    <text evidence="2">Belongs to the NEMF family.</text>
</comment>
<dbReference type="GO" id="GO:0005737">
    <property type="term" value="C:cytoplasm"/>
    <property type="evidence" value="ECO:0007669"/>
    <property type="project" value="UniProtKB-SubCell"/>
</dbReference>
<dbReference type="GO" id="GO:0043023">
    <property type="term" value="F:ribosomal large subunit binding"/>
    <property type="evidence" value="ECO:0007669"/>
    <property type="project" value="TreeGrafter"/>
</dbReference>
<organism evidence="9 10">
    <name type="scientific">Cyanidium caldarium</name>
    <name type="common">Red alga</name>
    <dbReference type="NCBI Taxonomy" id="2771"/>
    <lineage>
        <taxon>Eukaryota</taxon>
        <taxon>Rhodophyta</taxon>
        <taxon>Bangiophyceae</taxon>
        <taxon>Cyanidiales</taxon>
        <taxon>Cyanidiaceae</taxon>
        <taxon>Cyanidium</taxon>
    </lineage>
</organism>
<dbReference type="Pfam" id="PF11923">
    <property type="entry name" value="NFACT-C"/>
    <property type="match status" value="1"/>
</dbReference>
<dbReference type="AlphaFoldDB" id="A0AAV9ITA4"/>
<evidence type="ECO:0000256" key="2">
    <source>
        <dbReference type="ARBA" id="ARBA00008318"/>
    </source>
</evidence>
<dbReference type="GO" id="GO:0072344">
    <property type="term" value="P:rescue of stalled ribosome"/>
    <property type="evidence" value="ECO:0007669"/>
    <property type="project" value="TreeGrafter"/>
</dbReference>
<protein>
    <recommendedName>
        <fullName evidence="11">NFACT RNA-binding domain-containing protein</fullName>
    </recommendedName>
</protein>
<dbReference type="Proteomes" id="UP001301350">
    <property type="component" value="Unassembled WGS sequence"/>
</dbReference>
<dbReference type="InterPro" id="IPR008532">
    <property type="entry name" value="NFACT_RNA-bd"/>
</dbReference>
<gene>
    <name evidence="9" type="ORF">CDCA_CDCA04G1326</name>
</gene>
<dbReference type="InterPro" id="IPR021846">
    <property type="entry name" value="NFACT-C"/>
</dbReference>
<dbReference type="GO" id="GO:1990116">
    <property type="term" value="P:ribosome-associated ubiquitin-dependent protein catabolic process"/>
    <property type="evidence" value="ECO:0007669"/>
    <property type="project" value="TreeGrafter"/>
</dbReference>
<feature type="domain" description="NFACT RNA-binding" evidence="7">
    <location>
        <begin position="627"/>
        <end position="740"/>
    </location>
</feature>
<evidence type="ECO:0000259" key="7">
    <source>
        <dbReference type="Pfam" id="PF05670"/>
    </source>
</evidence>
<dbReference type="Pfam" id="PF05670">
    <property type="entry name" value="NFACT-R_1"/>
    <property type="match status" value="1"/>
</dbReference>
<feature type="region of interest" description="Disordered" evidence="6">
    <location>
        <begin position="1077"/>
        <end position="1102"/>
    </location>
</feature>
<feature type="region of interest" description="Disordered" evidence="6">
    <location>
        <begin position="930"/>
        <end position="978"/>
    </location>
</feature>
<reference evidence="9 10" key="1">
    <citation type="submission" date="2022-07" db="EMBL/GenBank/DDBJ databases">
        <title>Genome-wide signatures of adaptation to extreme environments.</title>
        <authorList>
            <person name="Cho C.H."/>
            <person name="Yoon H.S."/>
        </authorList>
    </citation>
    <scope>NUCLEOTIDE SEQUENCE [LARGE SCALE GENOMIC DNA]</scope>
    <source>
        <strain evidence="9 10">DBV 063 E5</strain>
    </source>
</reference>
<feature type="compositionally biased region" description="Polar residues" evidence="6">
    <location>
        <begin position="937"/>
        <end position="973"/>
    </location>
</feature>
<keyword evidence="4 5" id="KW-0175">Coiled coil</keyword>
<feature type="region of interest" description="Disordered" evidence="6">
    <location>
        <begin position="798"/>
        <end position="868"/>
    </location>
</feature>
<feature type="region of interest" description="Disordered" evidence="6">
    <location>
        <begin position="876"/>
        <end position="895"/>
    </location>
</feature>
<proteinExistence type="inferred from homology"/>
<dbReference type="PANTHER" id="PTHR15239:SF6">
    <property type="entry name" value="RIBOSOME QUALITY CONTROL COMPLEX SUBUNIT NEMF"/>
    <property type="match status" value="1"/>
</dbReference>
<dbReference type="EMBL" id="JANCYW010000004">
    <property type="protein sequence ID" value="KAK4535301.1"/>
    <property type="molecule type" value="Genomic_DNA"/>
</dbReference>
<dbReference type="GO" id="GO:0000049">
    <property type="term" value="F:tRNA binding"/>
    <property type="evidence" value="ECO:0007669"/>
    <property type="project" value="TreeGrafter"/>
</dbReference>
<evidence type="ECO:0000256" key="6">
    <source>
        <dbReference type="SAM" id="MobiDB-lite"/>
    </source>
</evidence>
<feature type="domain" description="NFACT protein C-terminal" evidence="8">
    <location>
        <begin position="1017"/>
        <end position="1131"/>
    </location>
</feature>
<evidence type="ECO:0000256" key="4">
    <source>
        <dbReference type="ARBA" id="ARBA00023054"/>
    </source>
</evidence>
<dbReference type="GO" id="GO:1990112">
    <property type="term" value="C:RQC complex"/>
    <property type="evidence" value="ECO:0007669"/>
    <property type="project" value="TreeGrafter"/>
</dbReference>
<dbReference type="Gene3D" id="2.30.310.10">
    <property type="entry name" value="ibrinogen binding protein from staphylococcus aureus domain"/>
    <property type="match status" value="1"/>
</dbReference>
<evidence type="ECO:0000313" key="9">
    <source>
        <dbReference type="EMBL" id="KAK4535301.1"/>
    </source>
</evidence>
<keyword evidence="10" id="KW-1185">Reference proteome</keyword>